<dbReference type="InterPro" id="IPR038050">
    <property type="entry name" value="Neuro_actylchol_rec"/>
</dbReference>
<dbReference type="Proteomes" id="UP000616769">
    <property type="component" value="Unassembled WGS sequence"/>
</dbReference>
<feature type="non-terminal residue" evidence="1">
    <location>
        <position position="225"/>
    </location>
</feature>
<dbReference type="OrthoDB" id="6482255at2759"/>
<evidence type="ECO:0000313" key="2">
    <source>
        <dbReference type="Proteomes" id="UP000616769"/>
    </source>
</evidence>
<sequence length="225" mass="25808">ENLSLKLVKISFSTKSESIHITKLILGENCGGDSRCVYGGFEFIRNISYYIIRYYSTTFLCICISCLSPWITILAYPGRTILCATVLLAVIRISSIGFEEVTSGSIVALYWWLWMAQLFIFFTLVEYALAISWYQFVREKRLALETRSISPDGYYFGKNGLYKKCGEFVEKILHLVFGPIDFAANPLHRNKVDYFARLLMPFALMIFVVAYLIFSLSLSPFSLFD</sequence>
<reference evidence="1 2" key="1">
    <citation type="journal article" date="2015" name="Parasit. Vectors">
        <title>Draft genome of the scabies mite.</title>
        <authorList>
            <person name="Rider S.D.Jr."/>
            <person name="Morgan M.S."/>
            <person name="Arlian L.G."/>
        </authorList>
    </citation>
    <scope>NUCLEOTIDE SEQUENCE [LARGE SCALE GENOMIC DNA]</scope>
    <source>
        <strain evidence="1">Arlian Lab</strain>
    </source>
</reference>
<accession>A0A132AKM3</accession>
<proteinExistence type="predicted"/>
<dbReference type="GO" id="GO:0004888">
    <property type="term" value="F:transmembrane signaling receptor activity"/>
    <property type="evidence" value="ECO:0007669"/>
    <property type="project" value="InterPro"/>
</dbReference>
<dbReference type="InterPro" id="IPR006028">
    <property type="entry name" value="GABAA/Glycine_rcpt"/>
</dbReference>
<dbReference type="PRINTS" id="PR00253">
    <property type="entry name" value="GABAARECEPTR"/>
</dbReference>
<dbReference type="InterPro" id="IPR036719">
    <property type="entry name" value="Neuro-gated_channel_TM_sf"/>
</dbReference>
<evidence type="ECO:0000313" key="1">
    <source>
        <dbReference type="EMBL" id="KPM11552.1"/>
    </source>
</evidence>
<dbReference type="VEuPathDB" id="VectorBase:SSCA004346"/>
<dbReference type="GO" id="GO:0016020">
    <property type="term" value="C:membrane"/>
    <property type="evidence" value="ECO:0007669"/>
    <property type="project" value="InterPro"/>
</dbReference>
<dbReference type="Gene3D" id="1.20.58.390">
    <property type="entry name" value="Neurotransmitter-gated ion-channel transmembrane domain"/>
    <property type="match status" value="1"/>
</dbReference>
<organism evidence="1 2">
    <name type="scientific">Sarcoptes scabiei</name>
    <name type="common">Itch mite</name>
    <name type="synonym">Acarus scabiei</name>
    <dbReference type="NCBI Taxonomy" id="52283"/>
    <lineage>
        <taxon>Eukaryota</taxon>
        <taxon>Metazoa</taxon>
        <taxon>Ecdysozoa</taxon>
        <taxon>Arthropoda</taxon>
        <taxon>Chelicerata</taxon>
        <taxon>Arachnida</taxon>
        <taxon>Acari</taxon>
        <taxon>Acariformes</taxon>
        <taxon>Sarcoptiformes</taxon>
        <taxon>Astigmata</taxon>
        <taxon>Psoroptidia</taxon>
        <taxon>Sarcoptoidea</taxon>
        <taxon>Sarcoptidae</taxon>
        <taxon>Sarcoptinae</taxon>
        <taxon>Sarcoptes</taxon>
    </lineage>
</organism>
<dbReference type="SUPFAM" id="SSF90112">
    <property type="entry name" value="Neurotransmitter-gated ion-channel transmembrane pore"/>
    <property type="match status" value="1"/>
</dbReference>
<name>A0A132AKM3_SARSC</name>
<dbReference type="AlphaFoldDB" id="A0A132AKM3"/>
<gene>
    <name evidence="1" type="ORF">QR98_0101250</name>
</gene>
<protein>
    <submittedName>
        <fullName evidence="1">Uncharacterized protein</fullName>
    </submittedName>
</protein>
<comment type="caution">
    <text evidence="1">The sequence shown here is derived from an EMBL/GenBank/DDBJ whole genome shotgun (WGS) entry which is preliminary data.</text>
</comment>
<dbReference type="GO" id="GO:0005216">
    <property type="term" value="F:monoatomic ion channel activity"/>
    <property type="evidence" value="ECO:0007669"/>
    <property type="project" value="InterPro"/>
</dbReference>
<dbReference type="EMBL" id="JXLN01017427">
    <property type="protein sequence ID" value="KPM11552.1"/>
    <property type="molecule type" value="Genomic_DNA"/>
</dbReference>